<reference evidence="1 2" key="1">
    <citation type="journal article" date="2024" name="G3 (Bethesda)">
        <title>Genome assembly of Hibiscus sabdariffa L. provides insights into metabolisms of medicinal natural products.</title>
        <authorList>
            <person name="Kim T."/>
        </authorList>
    </citation>
    <scope>NUCLEOTIDE SEQUENCE [LARGE SCALE GENOMIC DNA]</scope>
    <source>
        <strain evidence="1">TK-2024</strain>
        <tissue evidence="1">Old leaves</tissue>
    </source>
</reference>
<sequence length="93" mass="10885">MFALLYPIITLAPEQYHSVAWTLMQLHHLHYKRSRSKGIFNYGLAFQQEPEEHNQSKNPNPTIRIHVNQINVEALDSDCHGPMTMTRSKKKTR</sequence>
<evidence type="ECO:0000313" key="1">
    <source>
        <dbReference type="EMBL" id="KAK8561837.1"/>
    </source>
</evidence>
<protein>
    <submittedName>
        <fullName evidence="1">Uncharacterized protein</fullName>
    </submittedName>
</protein>
<comment type="caution">
    <text evidence="1">The sequence shown here is derived from an EMBL/GenBank/DDBJ whole genome shotgun (WGS) entry which is preliminary data.</text>
</comment>
<keyword evidence="2" id="KW-1185">Reference proteome</keyword>
<name>A0ABR2EIK3_9ROSI</name>
<dbReference type="EMBL" id="JBBPBM010000013">
    <property type="protein sequence ID" value="KAK8561837.1"/>
    <property type="molecule type" value="Genomic_DNA"/>
</dbReference>
<evidence type="ECO:0000313" key="2">
    <source>
        <dbReference type="Proteomes" id="UP001472677"/>
    </source>
</evidence>
<accession>A0ABR2EIK3</accession>
<proteinExistence type="predicted"/>
<dbReference type="Proteomes" id="UP001472677">
    <property type="component" value="Unassembled WGS sequence"/>
</dbReference>
<gene>
    <name evidence="1" type="ORF">V6N12_048896</name>
</gene>
<organism evidence="1 2">
    <name type="scientific">Hibiscus sabdariffa</name>
    <name type="common">roselle</name>
    <dbReference type="NCBI Taxonomy" id="183260"/>
    <lineage>
        <taxon>Eukaryota</taxon>
        <taxon>Viridiplantae</taxon>
        <taxon>Streptophyta</taxon>
        <taxon>Embryophyta</taxon>
        <taxon>Tracheophyta</taxon>
        <taxon>Spermatophyta</taxon>
        <taxon>Magnoliopsida</taxon>
        <taxon>eudicotyledons</taxon>
        <taxon>Gunneridae</taxon>
        <taxon>Pentapetalae</taxon>
        <taxon>rosids</taxon>
        <taxon>malvids</taxon>
        <taxon>Malvales</taxon>
        <taxon>Malvaceae</taxon>
        <taxon>Malvoideae</taxon>
        <taxon>Hibiscus</taxon>
    </lineage>
</organism>